<sequence>MEAGAIVDARDHIELGTLHPFDAVVIPARKFDALMDKLGVYPSYEKPGVYPHHLQRFTEQIESLEECVDETMAFGEYVAAGKTPYWDEFVDWYNSVGRFSKGEIFKPENESDTLPTARDQIAMPVGDVSAVVAENLADNTNKVSSSTILTTIYCFFRFMCIFCFIYMPYKLNQVIYSVKYSSHYISHTTKSLFSSYCTLCLKLSLAMLCLIDFSLYLTPNPCYKFTEIYLIFTTVFSVLTCHIYFSG</sequence>
<keyword evidence="3" id="KW-1185">Reference proteome</keyword>
<dbReference type="EMBL" id="JAJJMB010003237">
    <property type="protein sequence ID" value="KAI3948683.1"/>
    <property type="molecule type" value="Genomic_DNA"/>
</dbReference>
<proteinExistence type="predicted"/>
<name>A0AAD4XUA5_9MAGN</name>
<gene>
    <name evidence="2" type="ORF">MKW98_027749</name>
</gene>
<dbReference type="AlphaFoldDB" id="A0AAD4XUA5"/>
<comment type="caution">
    <text evidence="2">The sequence shown here is derived from an EMBL/GenBank/DDBJ whole genome shotgun (WGS) entry which is preliminary data.</text>
</comment>
<protein>
    <submittedName>
        <fullName evidence="2">Uncharacterized protein</fullName>
    </submittedName>
</protein>
<feature type="transmembrane region" description="Helical" evidence="1">
    <location>
        <begin position="228"/>
        <end position="245"/>
    </location>
</feature>
<dbReference type="Proteomes" id="UP001202328">
    <property type="component" value="Unassembled WGS sequence"/>
</dbReference>
<accession>A0AAD4XUA5</accession>
<keyword evidence="1" id="KW-1133">Transmembrane helix</keyword>
<keyword evidence="1" id="KW-0812">Transmembrane</keyword>
<reference evidence="2" key="1">
    <citation type="submission" date="2022-04" db="EMBL/GenBank/DDBJ databases">
        <title>A functionally conserved STORR gene fusion in Papaver species that diverged 16.8 million years ago.</title>
        <authorList>
            <person name="Catania T."/>
        </authorList>
    </citation>
    <scope>NUCLEOTIDE SEQUENCE</scope>
    <source>
        <strain evidence="2">S-188037</strain>
    </source>
</reference>
<organism evidence="2 3">
    <name type="scientific">Papaver atlanticum</name>
    <dbReference type="NCBI Taxonomy" id="357466"/>
    <lineage>
        <taxon>Eukaryota</taxon>
        <taxon>Viridiplantae</taxon>
        <taxon>Streptophyta</taxon>
        <taxon>Embryophyta</taxon>
        <taxon>Tracheophyta</taxon>
        <taxon>Spermatophyta</taxon>
        <taxon>Magnoliopsida</taxon>
        <taxon>Ranunculales</taxon>
        <taxon>Papaveraceae</taxon>
        <taxon>Papaveroideae</taxon>
        <taxon>Papaver</taxon>
    </lineage>
</organism>
<keyword evidence="1" id="KW-0472">Membrane</keyword>
<evidence type="ECO:0000313" key="3">
    <source>
        <dbReference type="Proteomes" id="UP001202328"/>
    </source>
</evidence>
<evidence type="ECO:0000313" key="2">
    <source>
        <dbReference type="EMBL" id="KAI3948683.1"/>
    </source>
</evidence>
<feature type="transmembrane region" description="Helical" evidence="1">
    <location>
        <begin position="148"/>
        <end position="171"/>
    </location>
</feature>
<evidence type="ECO:0000256" key="1">
    <source>
        <dbReference type="SAM" id="Phobius"/>
    </source>
</evidence>
<feature type="transmembrane region" description="Helical" evidence="1">
    <location>
        <begin position="192"/>
        <end position="216"/>
    </location>
</feature>